<reference evidence="2" key="1">
    <citation type="submission" date="2017-09" db="EMBL/GenBank/DDBJ databases">
        <title>Depth-based differentiation of microbial function through sediment-hosted aquifers and enrichment of novel symbionts in the deep terrestrial subsurface.</title>
        <authorList>
            <person name="Probst A.J."/>
            <person name="Ladd B."/>
            <person name="Jarett J.K."/>
            <person name="Geller-Mcgrath D.E."/>
            <person name="Sieber C.M.K."/>
            <person name="Emerson J.B."/>
            <person name="Anantharaman K."/>
            <person name="Thomas B.C."/>
            <person name="Malmstrom R."/>
            <person name="Stieglmeier M."/>
            <person name="Klingl A."/>
            <person name="Woyke T."/>
            <person name="Ryan C.M."/>
            <person name="Banfield J.F."/>
        </authorList>
    </citation>
    <scope>NUCLEOTIDE SEQUENCE [LARGE SCALE GENOMIC DNA]</scope>
</reference>
<gene>
    <name evidence="1" type="ORF">COY87_02965</name>
</gene>
<comment type="caution">
    <text evidence="1">The sequence shown here is derived from an EMBL/GenBank/DDBJ whole genome shotgun (WGS) entry which is preliminary data.</text>
</comment>
<proteinExistence type="predicted"/>
<dbReference type="Proteomes" id="UP000229401">
    <property type="component" value="Unassembled WGS sequence"/>
</dbReference>
<organism evidence="1 2">
    <name type="scientific">Candidatus Roizmanbacteria bacterium CG_4_10_14_0_8_um_filter_33_9</name>
    <dbReference type="NCBI Taxonomy" id="1974826"/>
    <lineage>
        <taxon>Bacteria</taxon>
        <taxon>Candidatus Roizmaniibacteriota</taxon>
    </lineage>
</organism>
<evidence type="ECO:0000313" key="1">
    <source>
        <dbReference type="EMBL" id="PIY72055.1"/>
    </source>
</evidence>
<evidence type="ECO:0000313" key="2">
    <source>
        <dbReference type="Proteomes" id="UP000229401"/>
    </source>
</evidence>
<protein>
    <submittedName>
        <fullName evidence="1">Uncharacterized protein</fullName>
    </submittedName>
</protein>
<sequence length="65" mass="7492">MSWFFPLCFVLNFCVFLHSFFTAALGGLEFSLCGAVCGDGRSQRRPHFRLDFLFGARFWKNSNAF</sequence>
<dbReference type="EMBL" id="PFLI01000101">
    <property type="protein sequence ID" value="PIY72055.1"/>
    <property type="molecule type" value="Genomic_DNA"/>
</dbReference>
<name>A0A2M7QJB9_9BACT</name>
<dbReference type="AlphaFoldDB" id="A0A2M7QJB9"/>
<accession>A0A2M7QJB9</accession>